<evidence type="ECO:0000256" key="3">
    <source>
        <dbReference type="ARBA" id="ARBA00022692"/>
    </source>
</evidence>
<feature type="transmembrane region" description="Helical" evidence="6">
    <location>
        <begin position="377"/>
        <end position="397"/>
    </location>
</feature>
<feature type="domain" description="MacB-like periplasmic core" evidence="8">
    <location>
        <begin position="453"/>
        <end position="592"/>
    </location>
</feature>
<dbReference type="InterPro" id="IPR050250">
    <property type="entry name" value="Macrolide_Exporter_MacB"/>
</dbReference>
<reference evidence="9" key="2">
    <citation type="journal article" date="2021" name="PeerJ">
        <title>Extensive microbial diversity within the chicken gut microbiome revealed by metagenomics and culture.</title>
        <authorList>
            <person name="Gilroy R."/>
            <person name="Ravi A."/>
            <person name="Getino M."/>
            <person name="Pursley I."/>
            <person name="Horton D.L."/>
            <person name="Alikhan N.F."/>
            <person name="Baker D."/>
            <person name="Gharbi K."/>
            <person name="Hall N."/>
            <person name="Watson M."/>
            <person name="Adriaenssens E.M."/>
            <person name="Foster-Nyarko E."/>
            <person name="Jarju S."/>
            <person name="Secka A."/>
            <person name="Antonio M."/>
            <person name="Oren A."/>
            <person name="Chaudhuri R.R."/>
            <person name="La Ragione R."/>
            <person name="Hildebrand F."/>
            <person name="Pallen M.J."/>
        </authorList>
    </citation>
    <scope>NUCLEOTIDE SEQUENCE</scope>
    <source>
        <strain evidence="9">2889</strain>
    </source>
</reference>
<evidence type="ECO:0000259" key="8">
    <source>
        <dbReference type="Pfam" id="PF12704"/>
    </source>
</evidence>
<feature type="transmembrane region" description="Helical" evidence="6">
    <location>
        <begin position="283"/>
        <end position="308"/>
    </location>
</feature>
<keyword evidence="3 6" id="KW-0812">Transmembrane</keyword>
<dbReference type="Proteomes" id="UP000823612">
    <property type="component" value="Unassembled WGS sequence"/>
</dbReference>
<feature type="transmembrane region" description="Helical" evidence="6">
    <location>
        <begin position="418"/>
        <end position="437"/>
    </location>
</feature>
<evidence type="ECO:0000256" key="1">
    <source>
        <dbReference type="ARBA" id="ARBA00004651"/>
    </source>
</evidence>
<evidence type="ECO:0000313" key="9">
    <source>
        <dbReference type="EMBL" id="MBO8432266.1"/>
    </source>
</evidence>
<evidence type="ECO:0000256" key="6">
    <source>
        <dbReference type="SAM" id="Phobius"/>
    </source>
</evidence>
<dbReference type="Pfam" id="PF12704">
    <property type="entry name" value="MacB_PCD"/>
    <property type="match status" value="2"/>
</dbReference>
<protein>
    <submittedName>
        <fullName evidence="9">ABC transporter permease</fullName>
    </submittedName>
</protein>
<keyword evidence="2" id="KW-1003">Cell membrane</keyword>
<feature type="domain" description="ABC3 transporter permease C-terminal" evidence="7">
    <location>
        <begin position="286"/>
        <end position="398"/>
    </location>
</feature>
<organism evidence="9 10">
    <name type="scientific">Candidatus Pullibacteroides excrementavium</name>
    <dbReference type="NCBI Taxonomy" id="2840905"/>
    <lineage>
        <taxon>Bacteria</taxon>
        <taxon>Pseudomonadati</taxon>
        <taxon>Bacteroidota</taxon>
        <taxon>Bacteroidia</taxon>
        <taxon>Bacteroidales</taxon>
        <taxon>Candidatus Pullibacteroides</taxon>
    </lineage>
</organism>
<feature type="transmembrane region" description="Helical" evidence="6">
    <location>
        <begin position="20"/>
        <end position="42"/>
    </location>
</feature>
<sequence>MRYLVLACRSLFKKGQHNVLKIVSLAVGLAVGLLLLAKVFFLRSYDTFYPGCENIYRVRMDYSVGEENGESFTTSGAVAPGMAAEIPGVETYARLVGYYPEYGTVMDLKGNRYSVEEVGMVDTTWFDLFKTPVLAGDPGKIFSNPLGAMVSRKMAERMGGISQVIGKQLYVEEYPMHRFTVEGVFEDLPENSSLSQEILISIHTPLLFQRLLSNWNGGERFQSFVRLSPGVDPSSLSPALDEMIDRHVGFENLEQEGLMMHYSLWPLTDYVMMHEQVRVMFRMLLLMAVVLLLVSVLNYGLISVSGILNRTREIAVRKCYGAGNKDILRLSLAETALHTSIALILAVLIVLSCGNIVEEMLDVPVTALLFSRGGLSLLLVCVLLVLVSAFLPARFMGKVPVASAFRNLSSRRRSWKTGLLVFQFAASAFVLCLLLGVSRQYGAMVNNDPGYDYDNLVYLNVSAVDTSFRTSLAQELERLPEVRGVTLSTSLFFEGASGNNVFMPGSTEILFNVCDLYFAGDAYFDVTGLEIVEGKAFREGVRYSDEVMVSKSFAEKIKPLVDWPGGVIGHRIGVTEHSGMGSYFEICGVYEDLRV</sequence>
<dbReference type="GO" id="GO:0022857">
    <property type="term" value="F:transmembrane transporter activity"/>
    <property type="evidence" value="ECO:0007669"/>
    <property type="project" value="TreeGrafter"/>
</dbReference>
<accession>A0A9D9DRI9</accession>
<proteinExistence type="predicted"/>
<feature type="domain" description="MacB-like periplasmic core" evidence="8">
    <location>
        <begin position="22"/>
        <end position="241"/>
    </location>
</feature>
<dbReference type="InterPro" id="IPR003838">
    <property type="entry name" value="ABC3_permease_C"/>
</dbReference>
<reference evidence="9" key="1">
    <citation type="submission" date="2020-10" db="EMBL/GenBank/DDBJ databases">
        <authorList>
            <person name="Gilroy R."/>
        </authorList>
    </citation>
    <scope>NUCLEOTIDE SEQUENCE</scope>
    <source>
        <strain evidence="9">2889</strain>
    </source>
</reference>
<dbReference type="PANTHER" id="PTHR30572:SF18">
    <property type="entry name" value="ABC-TYPE MACROLIDE FAMILY EXPORT SYSTEM PERMEASE COMPONENT 2"/>
    <property type="match status" value="1"/>
</dbReference>
<name>A0A9D9DRI9_9BACT</name>
<dbReference type="EMBL" id="JADIMZ010000040">
    <property type="protein sequence ID" value="MBO8432266.1"/>
    <property type="molecule type" value="Genomic_DNA"/>
</dbReference>
<dbReference type="InterPro" id="IPR025857">
    <property type="entry name" value="MacB_PCD"/>
</dbReference>
<comment type="caution">
    <text evidence="9">The sequence shown here is derived from an EMBL/GenBank/DDBJ whole genome shotgun (WGS) entry which is preliminary data.</text>
</comment>
<dbReference type="Pfam" id="PF02687">
    <property type="entry name" value="FtsX"/>
    <property type="match status" value="1"/>
</dbReference>
<evidence type="ECO:0000256" key="2">
    <source>
        <dbReference type="ARBA" id="ARBA00022475"/>
    </source>
</evidence>
<feature type="transmembrane region" description="Helical" evidence="6">
    <location>
        <begin position="335"/>
        <end position="357"/>
    </location>
</feature>
<feature type="non-terminal residue" evidence="9">
    <location>
        <position position="595"/>
    </location>
</feature>
<evidence type="ECO:0000256" key="4">
    <source>
        <dbReference type="ARBA" id="ARBA00022989"/>
    </source>
</evidence>
<keyword evidence="5 6" id="KW-0472">Membrane</keyword>
<keyword evidence="4 6" id="KW-1133">Transmembrane helix</keyword>
<evidence type="ECO:0000259" key="7">
    <source>
        <dbReference type="Pfam" id="PF02687"/>
    </source>
</evidence>
<dbReference type="GO" id="GO:0005886">
    <property type="term" value="C:plasma membrane"/>
    <property type="evidence" value="ECO:0007669"/>
    <property type="project" value="UniProtKB-SubCell"/>
</dbReference>
<gene>
    <name evidence="9" type="ORF">IAB08_03085</name>
</gene>
<comment type="subcellular location">
    <subcellularLocation>
        <location evidence="1">Cell membrane</location>
        <topology evidence="1">Multi-pass membrane protein</topology>
    </subcellularLocation>
</comment>
<dbReference type="AlphaFoldDB" id="A0A9D9DRI9"/>
<dbReference type="PANTHER" id="PTHR30572">
    <property type="entry name" value="MEMBRANE COMPONENT OF TRANSPORTER-RELATED"/>
    <property type="match status" value="1"/>
</dbReference>
<evidence type="ECO:0000256" key="5">
    <source>
        <dbReference type="ARBA" id="ARBA00023136"/>
    </source>
</evidence>
<evidence type="ECO:0000313" key="10">
    <source>
        <dbReference type="Proteomes" id="UP000823612"/>
    </source>
</evidence>